<name>A0A2T3AH42_9PEZI</name>
<sequence length="204" mass="22757">MAVCAACDETLDAWICEKTGLRLRRFLADLRAFESISRDKPSAAPMPLSRQIRRNEKGARKSRIKPASSKRPTKKWTPCFGGDGPGYIIASSGDTLVGSCAIIGHISMPLTIYKHDRGRLILNFKYAETPVSRSLERYPKELELTRDWASEVYFLKIAVFGCNTPLAWQIPGGRYSLAPEKACYGGKSMEKFVLGVSDFTKMNI</sequence>
<dbReference type="AlphaFoldDB" id="A0A2T3AH42"/>
<dbReference type="EMBL" id="KZ678390">
    <property type="protein sequence ID" value="PSR97559.1"/>
    <property type="molecule type" value="Genomic_DNA"/>
</dbReference>
<gene>
    <name evidence="2" type="ORF">BD289DRAFT_450892</name>
</gene>
<dbReference type="InParanoid" id="A0A2T3AH42"/>
<feature type="region of interest" description="Disordered" evidence="1">
    <location>
        <begin position="40"/>
        <end position="75"/>
    </location>
</feature>
<evidence type="ECO:0000313" key="2">
    <source>
        <dbReference type="EMBL" id="PSR97559.1"/>
    </source>
</evidence>
<protein>
    <submittedName>
        <fullName evidence="2">Uncharacterized protein</fullName>
    </submittedName>
</protein>
<accession>A0A2T3AH42</accession>
<dbReference type="Proteomes" id="UP000241462">
    <property type="component" value="Unassembled WGS sequence"/>
</dbReference>
<evidence type="ECO:0000256" key="1">
    <source>
        <dbReference type="SAM" id="MobiDB-lite"/>
    </source>
</evidence>
<proteinExistence type="predicted"/>
<organism evidence="2 3">
    <name type="scientific">Coniella lustricola</name>
    <dbReference type="NCBI Taxonomy" id="2025994"/>
    <lineage>
        <taxon>Eukaryota</taxon>
        <taxon>Fungi</taxon>
        <taxon>Dikarya</taxon>
        <taxon>Ascomycota</taxon>
        <taxon>Pezizomycotina</taxon>
        <taxon>Sordariomycetes</taxon>
        <taxon>Sordariomycetidae</taxon>
        <taxon>Diaporthales</taxon>
        <taxon>Schizoparmaceae</taxon>
        <taxon>Coniella</taxon>
    </lineage>
</organism>
<keyword evidence="3" id="KW-1185">Reference proteome</keyword>
<evidence type="ECO:0000313" key="3">
    <source>
        <dbReference type="Proteomes" id="UP000241462"/>
    </source>
</evidence>
<dbReference type="OrthoDB" id="273010at2759"/>
<dbReference type="STRING" id="2025994.A0A2T3AH42"/>
<reference evidence="2 3" key="1">
    <citation type="journal article" date="2018" name="Mycol. Prog.">
        <title>Coniella lustricola, a new species from submerged detritus.</title>
        <authorList>
            <person name="Raudabaugh D.B."/>
            <person name="Iturriaga T."/>
            <person name="Carver A."/>
            <person name="Mondo S."/>
            <person name="Pangilinan J."/>
            <person name="Lipzen A."/>
            <person name="He G."/>
            <person name="Amirebrahimi M."/>
            <person name="Grigoriev I.V."/>
            <person name="Miller A.N."/>
        </authorList>
    </citation>
    <scope>NUCLEOTIDE SEQUENCE [LARGE SCALE GENOMIC DNA]</scope>
    <source>
        <strain evidence="2 3">B22-T-1</strain>
    </source>
</reference>